<dbReference type="InterPro" id="IPR029063">
    <property type="entry name" value="SAM-dependent_MTases_sf"/>
</dbReference>
<accession>A0A139AWF5</accession>
<evidence type="ECO:0000256" key="1">
    <source>
        <dbReference type="SAM" id="MobiDB-lite"/>
    </source>
</evidence>
<evidence type="ECO:0000313" key="2">
    <source>
        <dbReference type="EMBL" id="KXS21039.1"/>
    </source>
</evidence>
<dbReference type="Gene3D" id="3.40.50.150">
    <property type="entry name" value="Vaccinia Virus protein VP39"/>
    <property type="match status" value="1"/>
</dbReference>
<keyword evidence="3" id="KW-1185">Reference proteome</keyword>
<sequence length="385" mass="42794">MSNDSGRGLTTPRTLLIVAAILGSVWLLSSLQPPSARHPHPADNVHSGSPNGFNGALAPNSGAQRCPECEPAKTVTVTVTVKAKPEECTNAPGTPGKPPSPAPEDDRGRKNAFDYVYDHFLWGDKESLSGPGSYFNYTDNARRFISTVLRTYKLGKILDSPCGDCHWQWAIPEIRTGSVEYTGIDIVENVILGNTLKHIRFPNMRFAAMDFVSREDVLLPKNRTSHADPEPLWEVINCRDALQHIHIDDGLKAVKNFERSGAKYLITGWYSGGNPNQADTGKIGAGSYYAIDPMLPPFNFPRPLFWTLDGWNLDLDYKQRKNMKMIGVWKLPVLGKGDGTTIPLDMDKIWDWWENKSKVQIVEGDNMNVATWVDDPGLEHIISPL</sequence>
<protein>
    <recommendedName>
        <fullName evidence="4">Methyltransferase domain-containing protein</fullName>
    </recommendedName>
</protein>
<reference evidence="2 3" key="1">
    <citation type="journal article" date="2015" name="Genome Biol. Evol.">
        <title>Phylogenomic analyses indicate that early fungi evolved digesting cell walls of algal ancestors of land plants.</title>
        <authorList>
            <person name="Chang Y."/>
            <person name="Wang S."/>
            <person name="Sekimoto S."/>
            <person name="Aerts A.L."/>
            <person name="Choi C."/>
            <person name="Clum A."/>
            <person name="LaButti K.M."/>
            <person name="Lindquist E.A."/>
            <person name="Yee Ngan C."/>
            <person name="Ohm R.A."/>
            <person name="Salamov A.A."/>
            <person name="Grigoriev I.V."/>
            <person name="Spatafora J.W."/>
            <person name="Berbee M.L."/>
        </authorList>
    </citation>
    <scope>NUCLEOTIDE SEQUENCE [LARGE SCALE GENOMIC DNA]</scope>
    <source>
        <strain evidence="2 3">JEL478</strain>
    </source>
</reference>
<feature type="region of interest" description="Disordered" evidence="1">
    <location>
        <begin position="33"/>
        <end position="68"/>
    </location>
</feature>
<dbReference type="Proteomes" id="UP000070544">
    <property type="component" value="Unassembled WGS sequence"/>
</dbReference>
<dbReference type="AlphaFoldDB" id="A0A139AWF5"/>
<dbReference type="SUPFAM" id="SSF53335">
    <property type="entry name" value="S-adenosyl-L-methionine-dependent methyltransferases"/>
    <property type="match status" value="1"/>
</dbReference>
<name>A0A139AWF5_GONPJ</name>
<evidence type="ECO:0008006" key="4">
    <source>
        <dbReference type="Google" id="ProtNLM"/>
    </source>
</evidence>
<dbReference type="OrthoDB" id="9991036at2759"/>
<feature type="region of interest" description="Disordered" evidence="1">
    <location>
        <begin position="86"/>
        <end position="108"/>
    </location>
</feature>
<dbReference type="EMBL" id="KQ965734">
    <property type="protein sequence ID" value="KXS21039.1"/>
    <property type="molecule type" value="Genomic_DNA"/>
</dbReference>
<evidence type="ECO:0000313" key="3">
    <source>
        <dbReference type="Proteomes" id="UP000070544"/>
    </source>
</evidence>
<proteinExistence type="predicted"/>
<organism evidence="2 3">
    <name type="scientific">Gonapodya prolifera (strain JEL478)</name>
    <name type="common">Monoblepharis prolifera</name>
    <dbReference type="NCBI Taxonomy" id="1344416"/>
    <lineage>
        <taxon>Eukaryota</taxon>
        <taxon>Fungi</taxon>
        <taxon>Fungi incertae sedis</taxon>
        <taxon>Chytridiomycota</taxon>
        <taxon>Chytridiomycota incertae sedis</taxon>
        <taxon>Monoblepharidomycetes</taxon>
        <taxon>Monoblepharidales</taxon>
        <taxon>Gonapodyaceae</taxon>
        <taxon>Gonapodya</taxon>
    </lineage>
</organism>
<gene>
    <name evidence="2" type="ORF">M427DRAFT_66368</name>
</gene>